<dbReference type="InterPro" id="IPR001005">
    <property type="entry name" value="SANT/Myb"/>
</dbReference>
<evidence type="ECO:0000259" key="2">
    <source>
        <dbReference type="PROSITE" id="PS50090"/>
    </source>
</evidence>
<dbReference type="AlphaFoldDB" id="A0AAU9K0K0"/>
<dbReference type="SUPFAM" id="SSF46689">
    <property type="entry name" value="Homeodomain-like"/>
    <property type="match status" value="1"/>
</dbReference>
<feature type="domain" description="Myb-like" evidence="2">
    <location>
        <begin position="118"/>
        <end position="164"/>
    </location>
</feature>
<dbReference type="PROSITE" id="PS51294">
    <property type="entry name" value="HTH_MYB"/>
    <property type="match status" value="1"/>
</dbReference>
<dbReference type="GO" id="GO:0005634">
    <property type="term" value="C:nucleus"/>
    <property type="evidence" value="ECO:0007669"/>
    <property type="project" value="TreeGrafter"/>
</dbReference>
<evidence type="ECO:0008006" key="6">
    <source>
        <dbReference type="Google" id="ProtNLM"/>
    </source>
</evidence>
<organism evidence="4 5">
    <name type="scientific">Blepharisma stoltei</name>
    <dbReference type="NCBI Taxonomy" id="1481888"/>
    <lineage>
        <taxon>Eukaryota</taxon>
        <taxon>Sar</taxon>
        <taxon>Alveolata</taxon>
        <taxon>Ciliophora</taxon>
        <taxon>Postciliodesmatophora</taxon>
        <taxon>Heterotrichea</taxon>
        <taxon>Heterotrichida</taxon>
        <taxon>Blepharismidae</taxon>
        <taxon>Blepharisma</taxon>
    </lineage>
</organism>
<dbReference type="PROSITE" id="PS50090">
    <property type="entry name" value="MYB_LIKE"/>
    <property type="match status" value="1"/>
</dbReference>
<gene>
    <name evidence="4" type="ORF">BSTOLATCC_MIC53331</name>
</gene>
<comment type="caution">
    <text evidence="4">The sequence shown here is derived from an EMBL/GenBank/DDBJ whole genome shotgun (WGS) entry which is preliminary data.</text>
</comment>
<dbReference type="EMBL" id="CAJZBQ010000053">
    <property type="protein sequence ID" value="CAG9331256.1"/>
    <property type="molecule type" value="Genomic_DNA"/>
</dbReference>
<dbReference type="GO" id="GO:0000981">
    <property type="term" value="F:DNA-binding transcription factor activity, RNA polymerase II-specific"/>
    <property type="evidence" value="ECO:0007669"/>
    <property type="project" value="TreeGrafter"/>
</dbReference>
<dbReference type="GO" id="GO:0000978">
    <property type="term" value="F:RNA polymerase II cis-regulatory region sequence-specific DNA binding"/>
    <property type="evidence" value="ECO:0007669"/>
    <property type="project" value="TreeGrafter"/>
</dbReference>
<dbReference type="Gene3D" id="1.10.10.60">
    <property type="entry name" value="Homeodomain-like"/>
    <property type="match status" value="1"/>
</dbReference>
<feature type="domain" description="HTH myb-type" evidence="3">
    <location>
        <begin position="118"/>
        <end position="168"/>
    </location>
</feature>
<keyword evidence="5" id="KW-1185">Reference proteome</keyword>
<dbReference type="InterPro" id="IPR009057">
    <property type="entry name" value="Homeodomain-like_sf"/>
</dbReference>
<dbReference type="Pfam" id="PF00249">
    <property type="entry name" value="Myb_DNA-binding"/>
    <property type="match status" value="1"/>
</dbReference>
<evidence type="ECO:0000256" key="1">
    <source>
        <dbReference type="SAM" id="MobiDB-lite"/>
    </source>
</evidence>
<dbReference type="SMART" id="SM00717">
    <property type="entry name" value="SANT"/>
    <property type="match status" value="1"/>
</dbReference>
<dbReference type="Proteomes" id="UP001162131">
    <property type="component" value="Unassembled WGS sequence"/>
</dbReference>
<dbReference type="InterPro" id="IPR017930">
    <property type="entry name" value="Myb_dom"/>
</dbReference>
<feature type="region of interest" description="Disordered" evidence="1">
    <location>
        <begin position="56"/>
        <end position="75"/>
    </location>
</feature>
<name>A0AAU9K0K0_9CILI</name>
<accession>A0AAU9K0K0</accession>
<evidence type="ECO:0000259" key="3">
    <source>
        <dbReference type="PROSITE" id="PS51294"/>
    </source>
</evidence>
<evidence type="ECO:0000313" key="5">
    <source>
        <dbReference type="Proteomes" id="UP001162131"/>
    </source>
</evidence>
<dbReference type="InterPro" id="IPR050560">
    <property type="entry name" value="MYB_TF"/>
</dbReference>
<dbReference type="PANTHER" id="PTHR45614">
    <property type="entry name" value="MYB PROTEIN-RELATED"/>
    <property type="match status" value="1"/>
</dbReference>
<evidence type="ECO:0000313" key="4">
    <source>
        <dbReference type="EMBL" id="CAG9331256.1"/>
    </source>
</evidence>
<reference evidence="4" key="1">
    <citation type="submission" date="2021-09" db="EMBL/GenBank/DDBJ databases">
        <authorList>
            <consortium name="AG Swart"/>
            <person name="Singh M."/>
            <person name="Singh A."/>
            <person name="Seah K."/>
            <person name="Emmerich C."/>
        </authorList>
    </citation>
    <scope>NUCLEOTIDE SEQUENCE</scope>
    <source>
        <strain evidence="4">ATCC30299</strain>
    </source>
</reference>
<dbReference type="CDD" id="cd00167">
    <property type="entry name" value="SANT"/>
    <property type="match status" value="1"/>
</dbReference>
<protein>
    <recommendedName>
        <fullName evidence="6">Myb-like DNA-binding domain containing protein</fullName>
    </recommendedName>
</protein>
<proteinExistence type="predicted"/>
<sequence length="286" mass="32636">MEWLPALENASDYWDSNFPIINSLCLEDTSFQTPAPLSNNATLNLSLSLEPRSISSSEFDESPAHSSTEEMPKRPELYEMNEIENLSKSNLSLNSNLAKNNVQFSLLKSKKNADLLEKKLNWSKEEDSLIFELYSKYGGNWKKIATFLPGRVPVAIKNRFYGTLKRRKNSPLKTEMDGNKNRGKSIFESNEPILYKGASWNEEEIIESFLMDPHQISNNLSPVKELEANVEGINLAEKKREELSAEGKRQKLMELYNKISTLETYISHTKKQIETIEVKVKASGYS</sequence>